<keyword evidence="3" id="KW-1185">Reference proteome</keyword>
<proteinExistence type="predicted"/>
<evidence type="ECO:0000256" key="1">
    <source>
        <dbReference type="SAM" id="MobiDB-lite"/>
    </source>
</evidence>
<dbReference type="KEGG" id="spse:SULPSESMR1_04545"/>
<protein>
    <submittedName>
        <fullName evidence="2">Uncharacterized protein</fullName>
    </submittedName>
</protein>
<evidence type="ECO:0000313" key="2">
    <source>
        <dbReference type="EMBL" id="ASM75702.1"/>
    </source>
</evidence>
<sequence>MERRDRFGLGPKQTRAQSGGAAGEGRAREAGKPGAWVQRRGEAAWPNARRTEGPFSPATREAELGRPQGWDSG</sequence>
<reference evidence="2 3" key="1">
    <citation type="submission" date="2017-07" db="EMBL/GenBank/DDBJ databases">
        <title>Genome Sequence of Sulfitobacter pseudonitzschiae Strain SMR1 Isolated from a culture of the Diatom Skeletonema marinoi.</title>
        <authorList>
            <person name="Topel M."/>
            <person name="Pinder M.I.M."/>
            <person name="Johansson O.N."/>
            <person name="Kourtchenko O."/>
            <person name="Godhe A."/>
            <person name="Clarke A.K."/>
        </authorList>
    </citation>
    <scope>NUCLEOTIDE SEQUENCE [LARGE SCALE GENOMIC DNA]</scope>
    <source>
        <strain evidence="2 3">SMR1</strain>
        <plasmid evidence="2 3">pSMR1-7</plasmid>
    </source>
</reference>
<accession>A0A221K9M4</accession>
<keyword evidence="2" id="KW-0614">Plasmid</keyword>
<evidence type="ECO:0000313" key="3">
    <source>
        <dbReference type="Proteomes" id="UP000199754"/>
    </source>
</evidence>
<dbReference type="EMBL" id="CP022422">
    <property type="protein sequence ID" value="ASM75702.1"/>
    <property type="molecule type" value="Genomic_DNA"/>
</dbReference>
<feature type="region of interest" description="Disordered" evidence="1">
    <location>
        <begin position="1"/>
        <end position="73"/>
    </location>
</feature>
<geneLocation type="plasmid" evidence="2 3">
    <name>pSMR1-7</name>
</geneLocation>
<gene>
    <name evidence="2" type="ORF">SULPSESMR1_04545</name>
</gene>
<dbReference type="AlphaFoldDB" id="A0A221K9M4"/>
<organism evidence="2 3">
    <name type="scientific">Pseudosulfitobacter pseudonitzschiae</name>
    <dbReference type="NCBI Taxonomy" id="1402135"/>
    <lineage>
        <taxon>Bacteria</taxon>
        <taxon>Pseudomonadati</taxon>
        <taxon>Pseudomonadota</taxon>
        <taxon>Alphaproteobacteria</taxon>
        <taxon>Rhodobacterales</taxon>
        <taxon>Roseobacteraceae</taxon>
        <taxon>Pseudosulfitobacter</taxon>
    </lineage>
</organism>
<dbReference type="Proteomes" id="UP000199754">
    <property type="component" value="Plasmid pSMR1-7"/>
</dbReference>
<name>A0A221K9M4_9RHOB</name>